<dbReference type="STRING" id="517719.SAMN05421762_3338"/>
<keyword evidence="2" id="KW-1185">Reference proteome</keyword>
<accession>A0A1I1PXA1</accession>
<protein>
    <submittedName>
        <fullName evidence="1">Uncharacterized protein</fullName>
    </submittedName>
</protein>
<evidence type="ECO:0000313" key="1">
    <source>
        <dbReference type="EMBL" id="SFD14347.1"/>
    </source>
</evidence>
<dbReference type="Proteomes" id="UP000231644">
    <property type="component" value="Unassembled WGS sequence"/>
</dbReference>
<name>A0A1I1PXA1_9RHOB</name>
<reference evidence="1 2" key="1">
    <citation type="submission" date="2016-10" db="EMBL/GenBank/DDBJ databases">
        <authorList>
            <person name="de Groot N.N."/>
        </authorList>
    </citation>
    <scope>NUCLEOTIDE SEQUENCE [LARGE SCALE GENOMIC DNA]</scope>
    <source>
        <strain evidence="1 2">DSM 29619</strain>
    </source>
</reference>
<sequence length="425" mass="46286">MNQTDKLAYFLDADQLAGVFAEWPDDMNVVLCLEDSGDCEIVVYHQDEGHSVLSKVAGILERSVGEFTVVPEMRGYPTRKVFFSEEQKLLTLVADTIDLPETALDYAINYRYAKDQGLNPDTMRPRETTAKPAPLRAERRTFEARSEGRPAFDADHTAEVITPTFRHRELKLPPRVSPEIRARAARPKGIKPRLRLTMGGLAQAVKAEPAPVAAPVVEPQYPPGYAPAAQLMSEECHVFQAELVPQADVIRLVIARDKVTVKTAPVRVEELLFRDDLSRFMLARDTLAAWAPGAPAVLDIPVAQFPPAIVDRFTANPRAAEVTVTGKGVFVTPGDAMPEKPKAANQSRPLLRGVVTPMRAAMLALVAVGAAAGAILNYAQDPVVSGADRRASNIATPTDQIDPEVTRFIGTPLDLIGTMAREAGQ</sequence>
<dbReference type="AlphaFoldDB" id="A0A1I1PXA1"/>
<dbReference type="EMBL" id="FOLX01000002">
    <property type="protein sequence ID" value="SFD14347.1"/>
    <property type="molecule type" value="Genomic_DNA"/>
</dbReference>
<evidence type="ECO:0000313" key="2">
    <source>
        <dbReference type="Proteomes" id="UP000231644"/>
    </source>
</evidence>
<dbReference type="RefSeq" id="WP_093454769.1">
    <property type="nucleotide sequence ID" value="NZ_FNZG01000005.1"/>
</dbReference>
<organism evidence="1 2">
    <name type="scientific">Pseudooceanicola nitratireducens</name>
    <dbReference type="NCBI Taxonomy" id="517719"/>
    <lineage>
        <taxon>Bacteria</taxon>
        <taxon>Pseudomonadati</taxon>
        <taxon>Pseudomonadota</taxon>
        <taxon>Alphaproteobacteria</taxon>
        <taxon>Rhodobacterales</taxon>
        <taxon>Paracoccaceae</taxon>
        <taxon>Pseudooceanicola</taxon>
    </lineage>
</organism>
<gene>
    <name evidence="1" type="ORF">SAMN05421762_3338</name>
</gene>
<proteinExistence type="predicted"/>
<dbReference type="OrthoDB" id="7815691at2"/>